<feature type="compositionally biased region" description="Polar residues" evidence="1">
    <location>
        <begin position="253"/>
        <end position="272"/>
    </location>
</feature>
<sequence>MDNGNMLNLVVKKVEEDSQDETILGNEAEKGKNLDIPVATIALKEEKEESGIRDHIDTSNRKKIVKLSRDPLLEKAGTPSRDETTGILTTLCHTKVSDELCESIASDGCSCNESSRPDPSVTNSVLEGDVVENALKFVVTTANEGKREKKEIPIKDDTHVNTRAPLSPGAEISATEGTPGAENIKSEDPEAYPLSTKDDAENLSFVSLMAAGHILDNIALVQTSEGGIRSPLLQETVSEAGIVLAETEDMGMISSQNFSPPSEPTKINFSKKLSNEEEEEKDENETASLQAQDSNTCQTNTLTTPEFPAASETANKNEKSPVTTPTLAVTSSSMDNGNMLNLVVKKVEEDSQDETILGNEAEKGKNLDIPVATIALKEEKEESGIRDHIYTAGTKEIVNITSRDSFLEKTGTPSPDETTVILTLCHAKVGDAPYETITSDGCSCNESSRPDPLVTNSVLEGDVVENMPKLAVTIMDKENKEKKESQATGDTNATTENITTKEHGVAKDKNLSMDQIALVMSTPSNLNEDGSKNKFDINSTTHPEIYPQVHILDEHLEIEVVECRVMEGASGTQYDQEEDRDISSPLTVECKENPLSVSWRATAHTSEMTASVDSQEGSTHPASCCCPKDFKTLLSFLLL</sequence>
<evidence type="ECO:0000313" key="3">
    <source>
        <dbReference type="EMBL" id="CAD8890223.1"/>
    </source>
</evidence>
<feature type="region of interest" description="Disordered" evidence="1">
    <location>
        <begin position="253"/>
        <end position="334"/>
    </location>
</feature>
<accession>A0A6U5HX79</accession>
<feature type="compositionally biased region" description="Polar residues" evidence="1">
    <location>
        <begin position="286"/>
        <end position="304"/>
    </location>
</feature>
<evidence type="ECO:0000256" key="1">
    <source>
        <dbReference type="SAM" id="MobiDB-lite"/>
    </source>
</evidence>
<name>A0A6U5HX79_9STRA</name>
<gene>
    <name evidence="2" type="ORF">CHYS00102_LOCUS17427</name>
    <name evidence="3" type="ORF">CHYS00102_LOCUS17428</name>
</gene>
<feature type="compositionally biased region" description="Polar residues" evidence="1">
    <location>
        <begin position="320"/>
        <end position="334"/>
    </location>
</feature>
<evidence type="ECO:0000313" key="2">
    <source>
        <dbReference type="EMBL" id="CAD8890222.1"/>
    </source>
</evidence>
<protein>
    <submittedName>
        <fullName evidence="2">Uncharacterized protein</fullName>
    </submittedName>
</protein>
<feature type="region of interest" description="Disordered" evidence="1">
    <location>
        <begin position="159"/>
        <end position="190"/>
    </location>
</feature>
<proteinExistence type="predicted"/>
<dbReference type="EMBL" id="HBFR01024297">
    <property type="protein sequence ID" value="CAD8890223.1"/>
    <property type="molecule type" value="Transcribed_RNA"/>
</dbReference>
<dbReference type="EMBL" id="HBFR01024296">
    <property type="protein sequence ID" value="CAD8890222.1"/>
    <property type="molecule type" value="Transcribed_RNA"/>
</dbReference>
<feature type="compositionally biased region" description="Acidic residues" evidence="1">
    <location>
        <begin position="276"/>
        <end position="285"/>
    </location>
</feature>
<dbReference type="AlphaFoldDB" id="A0A6U5HX79"/>
<reference evidence="2" key="1">
    <citation type="submission" date="2021-01" db="EMBL/GenBank/DDBJ databases">
        <authorList>
            <person name="Corre E."/>
            <person name="Pelletier E."/>
            <person name="Niang G."/>
            <person name="Scheremetjew M."/>
            <person name="Finn R."/>
            <person name="Kale V."/>
            <person name="Holt S."/>
            <person name="Cochrane G."/>
            <person name="Meng A."/>
            <person name="Brown T."/>
            <person name="Cohen L."/>
        </authorList>
    </citation>
    <scope>NUCLEOTIDE SEQUENCE</scope>
    <source>
        <strain evidence="2">308</strain>
    </source>
</reference>
<organism evidence="2">
    <name type="scientific">Corethron hystrix</name>
    <dbReference type="NCBI Taxonomy" id="216773"/>
    <lineage>
        <taxon>Eukaryota</taxon>
        <taxon>Sar</taxon>
        <taxon>Stramenopiles</taxon>
        <taxon>Ochrophyta</taxon>
        <taxon>Bacillariophyta</taxon>
        <taxon>Coscinodiscophyceae</taxon>
        <taxon>Corethrophycidae</taxon>
        <taxon>Corethrales</taxon>
        <taxon>Corethraceae</taxon>
        <taxon>Corethron</taxon>
    </lineage>
</organism>